<feature type="transmembrane region" description="Helical" evidence="4">
    <location>
        <begin position="359"/>
        <end position="381"/>
    </location>
</feature>
<dbReference type="EMBL" id="CP071137">
    <property type="protein sequence ID" value="QWY78236.1"/>
    <property type="molecule type" value="Genomic_DNA"/>
</dbReference>
<gene>
    <name evidence="5" type="ORF">JZL65_03955</name>
</gene>
<evidence type="ECO:0000256" key="2">
    <source>
        <dbReference type="ARBA" id="ARBA00022777"/>
    </source>
</evidence>
<dbReference type="SUPFAM" id="SSF55874">
    <property type="entry name" value="ATPase domain of HSP90 chaperone/DNA topoisomerase II/histidine kinase"/>
    <property type="match status" value="1"/>
</dbReference>
<feature type="transmembrane region" description="Helical" evidence="4">
    <location>
        <begin position="302"/>
        <end position="320"/>
    </location>
</feature>
<dbReference type="PANTHER" id="PTHR24421">
    <property type="entry name" value="NITRATE/NITRITE SENSOR PROTEIN NARX-RELATED"/>
    <property type="match status" value="1"/>
</dbReference>
<dbReference type="InterPro" id="IPR008979">
    <property type="entry name" value="Galactose-bd-like_sf"/>
</dbReference>
<dbReference type="GO" id="GO:0016301">
    <property type="term" value="F:kinase activity"/>
    <property type="evidence" value="ECO:0007669"/>
    <property type="project" value="UniProtKB-KW"/>
</dbReference>
<evidence type="ECO:0000313" key="6">
    <source>
        <dbReference type="Proteomes" id="UP000683551"/>
    </source>
</evidence>
<dbReference type="GO" id="GO:0000160">
    <property type="term" value="P:phosphorelay signal transduction system"/>
    <property type="evidence" value="ECO:0007669"/>
    <property type="project" value="UniProtKB-KW"/>
</dbReference>
<dbReference type="AlphaFoldDB" id="A0A9E6MZP3"/>
<dbReference type="InterPro" id="IPR050482">
    <property type="entry name" value="Sensor_HK_TwoCompSys"/>
</dbReference>
<evidence type="ECO:0000313" key="5">
    <source>
        <dbReference type="EMBL" id="QWY78236.1"/>
    </source>
</evidence>
<protein>
    <recommendedName>
        <fullName evidence="7">Signal transduction histidine kinase subgroup 3 dimerisation and phosphoacceptor domain-containing protein</fullName>
    </recommendedName>
</protein>
<accession>A0A9E6MZP3</accession>
<keyword evidence="1" id="KW-0808">Transferase</keyword>
<proteinExistence type="predicted"/>
<dbReference type="Gene3D" id="3.30.565.10">
    <property type="entry name" value="Histidine kinase-like ATPase, C-terminal domain"/>
    <property type="match status" value="1"/>
</dbReference>
<evidence type="ECO:0000256" key="1">
    <source>
        <dbReference type="ARBA" id="ARBA00022679"/>
    </source>
</evidence>
<dbReference type="InterPro" id="IPR036890">
    <property type="entry name" value="HATPase_C_sf"/>
</dbReference>
<dbReference type="SUPFAM" id="SSF49785">
    <property type="entry name" value="Galactose-binding domain-like"/>
    <property type="match status" value="1"/>
</dbReference>
<keyword evidence="4" id="KW-1133">Transmembrane helix</keyword>
<feature type="transmembrane region" description="Helical" evidence="4">
    <location>
        <begin position="278"/>
        <end position="296"/>
    </location>
</feature>
<evidence type="ECO:0008006" key="7">
    <source>
        <dbReference type="Google" id="ProtNLM"/>
    </source>
</evidence>
<organism evidence="5 6">
    <name type="scientific">Ferrovum myxofaciens</name>
    <dbReference type="NCBI Taxonomy" id="416213"/>
    <lineage>
        <taxon>Bacteria</taxon>
        <taxon>Pseudomonadati</taxon>
        <taxon>Pseudomonadota</taxon>
        <taxon>Betaproteobacteria</taxon>
        <taxon>Ferrovales</taxon>
        <taxon>Ferrovaceae</taxon>
        <taxon>Ferrovum</taxon>
    </lineage>
</organism>
<dbReference type="PANTHER" id="PTHR24421:SF58">
    <property type="entry name" value="SIGNAL TRANSDUCTION HISTIDINE-PROTEIN KINASE_PHOSPHATASE UHPB"/>
    <property type="match status" value="1"/>
</dbReference>
<dbReference type="RefSeq" id="WP_273145659.1">
    <property type="nucleotide sequence ID" value="NZ_CP070327.1"/>
</dbReference>
<feature type="transmembrane region" description="Helical" evidence="4">
    <location>
        <begin position="179"/>
        <end position="206"/>
    </location>
</feature>
<name>A0A9E6MZP3_9PROT</name>
<feature type="transmembrane region" description="Helical" evidence="4">
    <location>
        <begin position="245"/>
        <end position="266"/>
    </location>
</feature>
<evidence type="ECO:0000256" key="4">
    <source>
        <dbReference type="SAM" id="Phobius"/>
    </source>
</evidence>
<dbReference type="Gene3D" id="2.60.120.260">
    <property type="entry name" value="Galactose-binding domain-like"/>
    <property type="match status" value="1"/>
</dbReference>
<keyword evidence="4" id="KW-0812">Transmembrane</keyword>
<dbReference type="Proteomes" id="UP000683551">
    <property type="component" value="Chromosome"/>
</dbReference>
<evidence type="ECO:0000256" key="3">
    <source>
        <dbReference type="ARBA" id="ARBA00023012"/>
    </source>
</evidence>
<reference evidence="5" key="1">
    <citation type="submission" date="2021-02" db="EMBL/GenBank/DDBJ databases">
        <title>Comparative genomics of Ferrovum myxofaciens strains, predominant extremophile bacteria forming large biofilm stalactites in acid mine ecosystems.</title>
        <authorList>
            <person name="Burkartova K."/>
            <person name="Ridl J."/>
            <person name="Pajer P."/>
            <person name="Falteisek L."/>
        </authorList>
    </citation>
    <scope>NUCLEOTIDE SEQUENCE</scope>
    <source>
        <strain evidence="5">MI1III</strain>
    </source>
</reference>
<sequence>MSRKPSASLFYWGPLLGFLFVMGLLLSDAKAESQQLDHGEFIFDQSQTPPALPQFRWTPIQLPDNWDLSHPFRGGFGWYRFSLTLDHSPDDLWAIYLPHLSVNARVFINGQLVGSGGSFTEPVSHNSYRPLFFVFPGLLLHAGENQIALNLLGYAQEESGLGTFQIGPATALKPTYNSLYFRAVIVPTISFTLLLLLSFILFIIWLRRRHETLYLMFALCGGFCTLYTAVFFIQEVPWLTHHQWLWMELTAIMCYIYCLMLLIHRFVKVHRPSLEKFFLIYTIVGPFLILLIPPPYLFRGFGLLGLGYSAISLYILFTIYRYRHQCLPSETWLLFFSILFSALTGYHDLAYLLHAQHEIPVFIFYWGSTILGIAIAFLLLLRFDRSLILFETLNRDLNSMVAEKSRTLAQSYQERQTLEMRQAVFGERERIMRDLHDGLGGYLVSALVQAERHPPLLVPLQQTLRSALEDLRLMIDSLDGDPTDLATQMGSLRERLESLMESSGAVLHWQVEDSPRLPFPSTSNTLQLMRMVQEIFTNIAKHSHACHVFFSVGAHHLEVRDDGEGFDTVTTRPGRGLPHLYRRAQQLGITLHISSSSLGTTLHLTW</sequence>
<keyword evidence="3" id="KW-0902">Two-component regulatory system</keyword>
<feature type="transmembrane region" description="Helical" evidence="4">
    <location>
        <begin position="213"/>
        <end position="233"/>
    </location>
</feature>
<feature type="transmembrane region" description="Helical" evidence="4">
    <location>
        <begin position="332"/>
        <end position="353"/>
    </location>
</feature>
<dbReference type="CDD" id="cd16917">
    <property type="entry name" value="HATPase_UhpB-NarQ-NarX-like"/>
    <property type="match status" value="1"/>
</dbReference>
<keyword evidence="4" id="KW-0472">Membrane</keyword>
<keyword evidence="2" id="KW-0418">Kinase</keyword>